<proteinExistence type="predicted"/>
<reference evidence="2 3" key="1">
    <citation type="submission" date="2016-10" db="EMBL/GenBank/DDBJ databases">
        <title>Draft genome sequence of Coniochaeta ligniaria NRRL30616, a lignocellulolytic fungus for bioabatement of inhibitors in plant biomass hydrolysates.</title>
        <authorList>
            <consortium name="DOE Joint Genome Institute"/>
            <person name="Jimenez D.J."/>
            <person name="Hector R.E."/>
            <person name="Riley R."/>
            <person name="Sun H."/>
            <person name="Grigoriev I.V."/>
            <person name="Van Elsas J.D."/>
            <person name="Nichols N.N."/>
        </authorList>
    </citation>
    <scope>NUCLEOTIDE SEQUENCE [LARGE SCALE GENOMIC DNA]</scope>
    <source>
        <strain evidence="2 3">NRRL 30616</strain>
    </source>
</reference>
<dbReference type="Proteomes" id="UP000182658">
    <property type="component" value="Unassembled WGS sequence"/>
</dbReference>
<organism evidence="2 3">
    <name type="scientific">Coniochaeta ligniaria NRRL 30616</name>
    <dbReference type="NCBI Taxonomy" id="1408157"/>
    <lineage>
        <taxon>Eukaryota</taxon>
        <taxon>Fungi</taxon>
        <taxon>Dikarya</taxon>
        <taxon>Ascomycota</taxon>
        <taxon>Pezizomycotina</taxon>
        <taxon>Sordariomycetes</taxon>
        <taxon>Sordariomycetidae</taxon>
        <taxon>Coniochaetales</taxon>
        <taxon>Coniochaetaceae</taxon>
        <taxon>Coniochaeta</taxon>
    </lineage>
</organism>
<feature type="compositionally biased region" description="Low complexity" evidence="1">
    <location>
        <begin position="108"/>
        <end position="157"/>
    </location>
</feature>
<sequence length="157" mass="17301">MCLVIYTLHTLCRHRQYSNTFLCHIARGAESHEAAEYTLSETRFLPDADNQPIHQQQDAGPPCPKRYPTRPVNTLCEACKRSQLKRQAFGEDHPVVASASGRRNFSHPFSAQPSPAEPSSSQLSQPTQPSQHPFSQPCSSQPASSQPSSSQPSSSQN</sequence>
<dbReference type="EMBL" id="KV875101">
    <property type="protein sequence ID" value="OIW25794.1"/>
    <property type="molecule type" value="Genomic_DNA"/>
</dbReference>
<gene>
    <name evidence="2" type="ORF">CONLIGDRAFT_684335</name>
</gene>
<dbReference type="OrthoDB" id="5221304at2759"/>
<accession>A0A1J7JDZ0</accession>
<evidence type="ECO:0000313" key="3">
    <source>
        <dbReference type="Proteomes" id="UP000182658"/>
    </source>
</evidence>
<dbReference type="AlphaFoldDB" id="A0A1J7JDZ0"/>
<protein>
    <submittedName>
        <fullName evidence="2">Uncharacterized protein</fullName>
    </submittedName>
</protein>
<evidence type="ECO:0000313" key="2">
    <source>
        <dbReference type="EMBL" id="OIW25794.1"/>
    </source>
</evidence>
<evidence type="ECO:0000256" key="1">
    <source>
        <dbReference type="SAM" id="MobiDB-lite"/>
    </source>
</evidence>
<keyword evidence="3" id="KW-1185">Reference proteome</keyword>
<dbReference type="InParanoid" id="A0A1J7JDZ0"/>
<feature type="region of interest" description="Disordered" evidence="1">
    <location>
        <begin position="87"/>
        <end position="157"/>
    </location>
</feature>
<name>A0A1J7JDZ0_9PEZI</name>